<dbReference type="InterPro" id="IPR002110">
    <property type="entry name" value="Ankyrin_rpt"/>
</dbReference>
<feature type="repeat" description="ANK" evidence="3">
    <location>
        <begin position="769"/>
        <end position="801"/>
    </location>
</feature>
<dbReference type="InterPro" id="IPR051631">
    <property type="entry name" value="Ankyrin-KH/SAM_domain"/>
</dbReference>
<reference evidence="6" key="1">
    <citation type="journal article" date="2014" name="PLoS Genet.">
        <title>Signature Gene Expression Reveals Novel Clues to the Molecular Mechanisms of Dimorphic Transition in Penicillium marneffei.</title>
        <authorList>
            <person name="Yang E."/>
            <person name="Wang G."/>
            <person name="Cai J."/>
            <person name="Woo P.C."/>
            <person name="Lau S.K."/>
            <person name="Yuen K.-Y."/>
            <person name="Chow W.-N."/>
            <person name="Lin X."/>
        </authorList>
    </citation>
    <scope>NUCLEOTIDE SEQUENCE [LARGE SCALE GENOMIC DNA]</scope>
    <source>
        <strain evidence="6">PM1</strain>
    </source>
</reference>
<feature type="region of interest" description="Disordered" evidence="4">
    <location>
        <begin position="394"/>
        <end position="456"/>
    </location>
</feature>
<sequence length="1305" mass="142522">MMSQSWTVLLVLSSLLLLLRPAWATQYASWLFYDNECYGTPYSPAFAMDFLGRTYETTFPGGHFIDVNDGCGPRNCFAVTYSDNCNACLVYYGSGCYNINLGYNPSIFEAWCEPCEDIPAAKMLSPHFSATPSPTIIDKMDPLSALGAISGALQVAQIIGQTIAGLSSLRGKYQNADLTIRSLIGELTTIKSAITQLHDWARYNAEVNSSHREYEESVAVAIDGCSAIMEVLSDKVAELTINVNGHAELPVLAFRARIQVLWNEDLMNGLQERLHSQVRALNLLLQACQCRSSTEQLELLRRVESRHIIKKVADDTVTLRSTVGSAAGSQIDTHSINGRQLSSVGETEFEFDSALMATSAYQRQQTQYRRPRIEPVLSQIRLEEDVGLRRGMSMATSNSASDEGYVSRNPTPTNSLSPNTPLRRGPSLGPNYSIIPDHRRSNSVSLGTQRIRQQNPGVRRWVSTNDAAALPSSTGSKREKFLSKLSLKRLNTSSRANLVPSQSRNPTISPIVGSTRGRRGRESEFTTSIDPNTQAGRNAPDIVKAAQFGARYDVERLIGSGHDIEELHFHTRRNALMVAAHCGKDDIADLLIQNNAQLNRTDASGSTALHLAASRGHVSVVELLVMEAIDIEAETRLRRTALWVSANNGHLQTTQMLLENGAKVNARADNQMTALHVAARQGDVEIAGLLVSYGADIDARDASMMTALHYACEGGFVNVVDLLLRNKANIDVAGSERRTPLICAAATGQLLAVQLLMNRKSKFKTVDEGGMTALHWAAYNGHVEIVDYLTSHSRGLLASTNVQGRTPLHLAAMNSQFAVVEFLIRKSCPLEARCAAGLNALHYACKADNTEIVRLLLTSGANIEGETGFRQQRPIHMSAAEGSVGLVRLLCEKGASLEVRDAEGDRALCVAARNGHVAAVQTLLDFGSPLHLRFGVRSHEDSPLCLAAKGGYFPVVSLLIKHGASVLSKDEMGWTPARYAAYYGHPDVLELIVAAEPSAVSFLDFANFSPDTMGMASGQLGFALDANVSPDQKRQVVEILNESRQQQPVPSMDEISVPSTRNAFTSVPRADVSHYAAQTPSHYSNVTMTAAPGPLRFPTATYNQLPNELPGTLEQGLPSSRSATPPHMHRGERGEEGIVLATISEPMATFPSHYDQLRGYNDSTIAPTIREPHQIHVFDPSTSVPADKLAESLAQLNFQLDEAENDTSREGKTDVEEKEEHEGEENSEVVELEGDLPPPYHAYSSLVLEKQGQHSPRYGTSQSSVSTYTYPFSSDTPSGPGINNPWVIHDQQTDTQHIHNTWTFT</sequence>
<dbReference type="Pfam" id="PF00023">
    <property type="entry name" value="Ank"/>
    <property type="match status" value="1"/>
</dbReference>
<evidence type="ECO:0000313" key="6">
    <source>
        <dbReference type="EMBL" id="KFX43530.1"/>
    </source>
</evidence>
<name>A0A093UUF7_TALMA</name>
<protein>
    <submittedName>
        <fullName evidence="6">Ankyrin-2</fullName>
    </submittedName>
</protein>
<evidence type="ECO:0000256" key="5">
    <source>
        <dbReference type="SAM" id="SignalP"/>
    </source>
</evidence>
<feature type="repeat" description="ANK" evidence="3">
    <location>
        <begin position="939"/>
        <end position="971"/>
    </location>
</feature>
<dbReference type="SUPFAM" id="SSF48403">
    <property type="entry name" value="Ankyrin repeat"/>
    <property type="match status" value="2"/>
</dbReference>
<proteinExistence type="predicted"/>
<feature type="repeat" description="ANK" evidence="3">
    <location>
        <begin position="836"/>
        <end position="868"/>
    </location>
</feature>
<feature type="repeat" description="ANK" evidence="3">
    <location>
        <begin position="604"/>
        <end position="636"/>
    </location>
</feature>
<evidence type="ECO:0000256" key="4">
    <source>
        <dbReference type="SAM" id="MobiDB-lite"/>
    </source>
</evidence>
<feature type="repeat" description="ANK" evidence="3">
    <location>
        <begin position="571"/>
        <end position="603"/>
    </location>
</feature>
<keyword evidence="2 3" id="KW-0040">ANK repeat</keyword>
<keyword evidence="1" id="KW-0677">Repeat</keyword>
<dbReference type="PRINTS" id="PR01415">
    <property type="entry name" value="ANKYRIN"/>
</dbReference>
<accession>A0A093UUF7</accession>
<feature type="repeat" description="ANK" evidence="3">
    <location>
        <begin position="703"/>
        <end position="735"/>
    </location>
</feature>
<dbReference type="PANTHER" id="PTHR23206:SF7">
    <property type="entry name" value="PROTEIN KINASE DOMAIN-CONTAINING PROTEIN"/>
    <property type="match status" value="1"/>
</dbReference>
<dbReference type="Gene3D" id="1.25.40.20">
    <property type="entry name" value="Ankyrin repeat-containing domain"/>
    <property type="match status" value="4"/>
</dbReference>
<comment type="caution">
    <text evidence="6">The sequence shown here is derived from an EMBL/GenBank/DDBJ whole genome shotgun (WGS) entry which is preliminary data.</text>
</comment>
<feature type="region of interest" description="Disordered" evidence="4">
    <location>
        <begin position="497"/>
        <end position="537"/>
    </location>
</feature>
<feature type="compositionally biased region" description="Acidic residues" evidence="4">
    <location>
        <begin position="1222"/>
        <end position="1234"/>
    </location>
</feature>
<feature type="repeat" description="ANK" evidence="3">
    <location>
        <begin position="870"/>
        <end position="902"/>
    </location>
</feature>
<evidence type="ECO:0000256" key="1">
    <source>
        <dbReference type="ARBA" id="ARBA00022737"/>
    </source>
</evidence>
<dbReference type="InterPro" id="IPR036770">
    <property type="entry name" value="Ankyrin_rpt-contain_sf"/>
</dbReference>
<feature type="chain" id="PRO_5001887889" evidence="5">
    <location>
        <begin position="25"/>
        <end position="1305"/>
    </location>
</feature>
<feature type="signal peptide" evidence="5">
    <location>
        <begin position="1"/>
        <end position="24"/>
    </location>
</feature>
<feature type="repeat" description="ANK" evidence="3">
    <location>
        <begin position="670"/>
        <end position="702"/>
    </location>
</feature>
<feature type="compositionally biased region" description="Basic and acidic residues" evidence="4">
    <location>
        <begin position="1206"/>
        <end position="1221"/>
    </location>
</feature>
<evidence type="ECO:0000256" key="3">
    <source>
        <dbReference type="PROSITE-ProRule" id="PRU00023"/>
    </source>
</evidence>
<dbReference type="PROSITE" id="PS50088">
    <property type="entry name" value="ANK_REPEAT"/>
    <property type="match status" value="10"/>
</dbReference>
<dbReference type="PROSITE" id="PS50297">
    <property type="entry name" value="ANK_REP_REGION"/>
    <property type="match status" value="9"/>
</dbReference>
<dbReference type="GO" id="GO:0005737">
    <property type="term" value="C:cytoplasm"/>
    <property type="evidence" value="ECO:0007669"/>
    <property type="project" value="TreeGrafter"/>
</dbReference>
<organism evidence="6">
    <name type="scientific">Talaromyces marneffei PM1</name>
    <dbReference type="NCBI Taxonomy" id="1077442"/>
    <lineage>
        <taxon>Eukaryota</taxon>
        <taxon>Fungi</taxon>
        <taxon>Dikarya</taxon>
        <taxon>Ascomycota</taxon>
        <taxon>Pezizomycotina</taxon>
        <taxon>Eurotiomycetes</taxon>
        <taxon>Eurotiomycetidae</taxon>
        <taxon>Eurotiales</taxon>
        <taxon>Trichocomaceae</taxon>
        <taxon>Talaromyces</taxon>
        <taxon>Talaromyces sect. Talaromyces</taxon>
    </lineage>
</organism>
<dbReference type="Pfam" id="PF13637">
    <property type="entry name" value="Ank_4"/>
    <property type="match status" value="1"/>
</dbReference>
<feature type="repeat" description="ANK" evidence="3">
    <location>
        <begin position="803"/>
        <end position="835"/>
    </location>
</feature>
<feature type="compositionally biased region" description="Polar residues" evidence="4">
    <location>
        <begin position="497"/>
        <end position="508"/>
    </location>
</feature>
<dbReference type="eggNOG" id="KOG4177">
    <property type="taxonomic scope" value="Eukaryota"/>
</dbReference>
<dbReference type="Pfam" id="PF12796">
    <property type="entry name" value="Ank_2"/>
    <property type="match status" value="4"/>
</dbReference>
<dbReference type="EMBL" id="JPOX01000034">
    <property type="protein sequence ID" value="KFX43530.1"/>
    <property type="molecule type" value="Genomic_DNA"/>
</dbReference>
<feature type="compositionally biased region" description="Polar residues" evidence="4">
    <location>
        <begin position="442"/>
        <end position="456"/>
    </location>
</feature>
<dbReference type="SMART" id="SM00248">
    <property type="entry name" value="ANK"/>
    <property type="match status" value="13"/>
</dbReference>
<dbReference type="HOGENOM" id="CLU_008159_0_0_1"/>
<feature type="region of interest" description="Disordered" evidence="4">
    <location>
        <begin position="1200"/>
        <end position="1241"/>
    </location>
</feature>
<dbReference type="PANTHER" id="PTHR23206">
    <property type="entry name" value="MASK PROTEIN"/>
    <property type="match status" value="1"/>
</dbReference>
<evidence type="ECO:0000256" key="2">
    <source>
        <dbReference type="ARBA" id="ARBA00023043"/>
    </source>
</evidence>
<keyword evidence="5" id="KW-0732">Signal</keyword>
<feature type="repeat" description="ANK" evidence="3">
    <location>
        <begin position="637"/>
        <end position="669"/>
    </location>
</feature>
<feature type="compositionally biased region" description="Low complexity" evidence="4">
    <location>
        <begin position="409"/>
        <end position="422"/>
    </location>
</feature>
<feature type="region of interest" description="Disordered" evidence="4">
    <location>
        <begin position="1109"/>
        <end position="1133"/>
    </location>
</feature>
<gene>
    <name evidence="6" type="ORF">GQ26_0340040</name>
</gene>